<dbReference type="SUPFAM" id="SSF46689">
    <property type="entry name" value="Homeodomain-like"/>
    <property type="match status" value="1"/>
</dbReference>
<sequence>MSKQEKVKAVRNKEQSKQKFLNAVGEIARKEGYKALKVNDIARVAGLDKKLIYNYFGSVDGLLDQYIRSLDFWNNASVDVDPAEITDGGKELSKQLLTQQYDYVASNKELQEILIWGLAESRKSLKDVNVGREENGEMMFKAIADPHFANNATDFRTAMAILISGIYYLNMYTTNADTFCGINLTNEQGRDQIKSTLMKMLDMLYDNFEKK</sequence>
<dbReference type="PANTHER" id="PTHR30328">
    <property type="entry name" value="TRANSCRIPTIONAL REPRESSOR"/>
    <property type="match status" value="1"/>
</dbReference>
<dbReference type="InterPro" id="IPR001647">
    <property type="entry name" value="HTH_TetR"/>
</dbReference>
<evidence type="ECO:0000313" key="5">
    <source>
        <dbReference type="Proteomes" id="UP001255185"/>
    </source>
</evidence>
<keyword evidence="5" id="KW-1185">Reference proteome</keyword>
<organism evidence="4 5">
    <name type="scientific">Flavobacterium arsenatis</name>
    <dbReference type="NCBI Taxonomy" id="1484332"/>
    <lineage>
        <taxon>Bacteria</taxon>
        <taxon>Pseudomonadati</taxon>
        <taxon>Bacteroidota</taxon>
        <taxon>Flavobacteriia</taxon>
        <taxon>Flavobacteriales</taxon>
        <taxon>Flavobacteriaceae</taxon>
        <taxon>Flavobacterium</taxon>
    </lineage>
</organism>
<dbReference type="Gene3D" id="1.10.357.10">
    <property type="entry name" value="Tetracycline Repressor, domain 2"/>
    <property type="match status" value="1"/>
</dbReference>
<protein>
    <submittedName>
        <fullName evidence="4">AcrR family transcriptional regulator</fullName>
    </submittedName>
</protein>
<dbReference type="RefSeq" id="WP_310026602.1">
    <property type="nucleotide sequence ID" value="NZ_JAVDVI010000008.1"/>
</dbReference>
<dbReference type="InterPro" id="IPR009057">
    <property type="entry name" value="Homeodomain-like_sf"/>
</dbReference>
<comment type="caution">
    <text evidence="4">The sequence shown here is derived from an EMBL/GenBank/DDBJ whole genome shotgun (WGS) entry which is preliminary data.</text>
</comment>
<keyword evidence="1 2" id="KW-0238">DNA-binding</keyword>
<evidence type="ECO:0000259" key="3">
    <source>
        <dbReference type="PROSITE" id="PS50977"/>
    </source>
</evidence>
<dbReference type="Proteomes" id="UP001255185">
    <property type="component" value="Unassembled WGS sequence"/>
</dbReference>
<proteinExistence type="predicted"/>
<evidence type="ECO:0000313" key="4">
    <source>
        <dbReference type="EMBL" id="MDR6968147.1"/>
    </source>
</evidence>
<dbReference type="Pfam" id="PF00440">
    <property type="entry name" value="TetR_N"/>
    <property type="match status" value="1"/>
</dbReference>
<evidence type="ECO:0000256" key="1">
    <source>
        <dbReference type="ARBA" id="ARBA00023125"/>
    </source>
</evidence>
<feature type="domain" description="HTH tetR-type" evidence="3">
    <location>
        <begin position="14"/>
        <end position="74"/>
    </location>
</feature>
<evidence type="ECO:0000256" key="2">
    <source>
        <dbReference type="PROSITE-ProRule" id="PRU00335"/>
    </source>
</evidence>
<feature type="DNA-binding region" description="H-T-H motif" evidence="2">
    <location>
        <begin position="37"/>
        <end position="56"/>
    </location>
</feature>
<accession>A0ABU1TQA1</accession>
<reference evidence="4 5" key="1">
    <citation type="submission" date="2023-07" db="EMBL/GenBank/DDBJ databases">
        <title>Sorghum-associated microbial communities from plants grown in Nebraska, USA.</title>
        <authorList>
            <person name="Schachtman D."/>
        </authorList>
    </citation>
    <scope>NUCLEOTIDE SEQUENCE [LARGE SCALE GENOMIC DNA]</scope>
    <source>
        <strain evidence="4 5">3773</strain>
    </source>
</reference>
<gene>
    <name evidence="4" type="ORF">J2X31_002162</name>
</gene>
<dbReference type="PROSITE" id="PS50977">
    <property type="entry name" value="HTH_TETR_2"/>
    <property type="match status" value="1"/>
</dbReference>
<name>A0ABU1TQA1_9FLAO</name>
<dbReference type="PANTHER" id="PTHR30328:SF54">
    <property type="entry name" value="HTH-TYPE TRANSCRIPTIONAL REPRESSOR SCO4008"/>
    <property type="match status" value="1"/>
</dbReference>
<dbReference type="EMBL" id="JAVDVI010000008">
    <property type="protein sequence ID" value="MDR6968147.1"/>
    <property type="molecule type" value="Genomic_DNA"/>
</dbReference>
<dbReference type="InterPro" id="IPR050109">
    <property type="entry name" value="HTH-type_TetR-like_transc_reg"/>
</dbReference>